<sequence length="733" mass="79019">MGKFCASVSVIFFSSSDIMTVVFRSDSMITNTGFYAMFNMIPRGERESDGPELRLVGGSGRCSGRLEILHKGAWGTVCDDLWDLKEAEVVCRQLGCGRAIAAPGKAHFGPGSGNILLDNVQCSGSENHLGQCPSSSWSDHNCGHHEDAGVVCSDAGDWAPDVIPASPAPNPQVPSPQGGSNSCGGVISGLSGSFSSPWYPKNYPTDVECIWVIHVAEKFHIELAIPSLKLEDIYGCPYDFLEVFDGRQAAPLSMGRFCAGAELTFLSSSNIMTVVFRSDAMITNTGFYALYSAIQQDERESGASLRLVNGSHRCEGRVEVFYNGTWGSVCDDSWDITDARVVCQQLGCGEALSAPAQSYFDGGTGHIVLDDVQCTGNEARLWQCTHNGWFSHNCGHHEDASAICSGIDGNPKVGPTDSTGDSTDTDENFHCGGLLTNNSGSFSSPWYPKKYPTNVVCAWDIQVDTRAHVKLTFDVVKLENFFGCPYDFIEIFDGPQIESFSLGRFCSGTTPVFTSSSNRLMVVFHSDAIVTNMGFFATYESLVQDENNTDVALRLAGGSHRCEGRVELRYYGTWGTVCDDSWDPRDAQVVCRQLACGRAVSAPGRAHFHQGVGPIALDDVECVGTEARLWQCLHPGWFSHNCGHHEDASVICSASLPYSTPSAAGSYPTTASFLEPAEEPTSAGQLFLFPPWPSLPRVLAQKHPSITTLTESVPTGDTPLQPQAGASGLKVAH</sequence>
<feature type="region of interest" description="Disordered" evidence="8">
    <location>
        <begin position="709"/>
        <end position="733"/>
    </location>
</feature>
<feature type="disulfide bond" evidence="7">
    <location>
        <begin position="622"/>
        <end position="632"/>
    </location>
</feature>
<feature type="disulfide bond" evidence="7">
    <location>
        <begin position="591"/>
        <end position="652"/>
    </location>
</feature>
<dbReference type="PRINTS" id="PR00258">
    <property type="entry name" value="SPERACTRCPTR"/>
</dbReference>
<dbReference type="SUPFAM" id="SSF56487">
    <property type="entry name" value="SRCR-like"/>
    <property type="match status" value="3"/>
</dbReference>
<dbReference type="PANTHER" id="PTHR47653">
    <property type="entry name" value="PROTEIN BARK BEETLE"/>
    <property type="match status" value="1"/>
</dbReference>
<feature type="domain" description="SRCR" evidence="10">
    <location>
        <begin position="53"/>
        <end position="153"/>
    </location>
</feature>
<dbReference type="PANTHER" id="PTHR47653:SF1">
    <property type="entry name" value="DELETED IN MALIGNANT BRAIN TUMORS 1 PROTEIN"/>
    <property type="match status" value="1"/>
</dbReference>
<evidence type="ECO:0000256" key="4">
    <source>
        <dbReference type="ARBA" id="ARBA00023157"/>
    </source>
</evidence>
<dbReference type="FunFam" id="3.10.250.10:FF:000003">
    <property type="entry name" value="Deleted in malignant brain tumors 1"/>
    <property type="match status" value="3"/>
</dbReference>
<dbReference type="Pfam" id="PF00530">
    <property type="entry name" value="SRCR"/>
    <property type="match status" value="3"/>
</dbReference>
<evidence type="ECO:0000256" key="7">
    <source>
        <dbReference type="PROSITE-ProRule" id="PRU00196"/>
    </source>
</evidence>
<keyword evidence="4 7" id="KW-1015">Disulfide bond</keyword>
<reference evidence="11" key="3">
    <citation type="submission" date="2025-09" db="UniProtKB">
        <authorList>
            <consortium name="Ensembl"/>
        </authorList>
    </citation>
    <scope>IDENTIFICATION</scope>
</reference>
<dbReference type="GO" id="GO:0045217">
    <property type="term" value="P:cell-cell junction maintenance"/>
    <property type="evidence" value="ECO:0007669"/>
    <property type="project" value="TreeGrafter"/>
</dbReference>
<dbReference type="AlphaFoldDB" id="A0A673SV65"/>
<feature type="disulfide bond" evidence="7">
    <location>
        <begin position="374"/>
        <end position="384"/>
    </location>
</feature>
<evidence type="ECO:0000259" key="9">
    <source>
        <dbReference type="PROSITE" id="PS01180"/>
    </source>
</evidence>
<evidence type="ECO:0000256" key="5">
    <source>
        <dbReference type="ARBA" id="ARBA00023180"/>
    </source>
</evidence>
<evidence type="ECO:0000313" key="11">
    <source>
        <dbReference type="Ensembl" id="ENSSSUP00005005042.1"/>
    </source>
</evidence>
<keyword evidence="3" id="KW-0677">Repeat</keyword>
<accession>A0A673SV65</accession>
<dbReference type="SMART" id="SM00202">
    <property type="entry name" value="SR"/>
    <property type="match status" value="3"/>
</dbReference>
<dbReference type="Gene3D" id="3.10.250.10">
    <property type="entry name" value="SRCR-like domain"/>
    <property type="match status" value="3"/>
</dbReference>
<name>A0A673SV65_SURSU</name>
<dbReference type="Gene3D" id="2.60.120.290">
    <property type="entry name" value="Spermadhesin, CUB domain"/>
    <property type="match status" value="2"/>
</dbReference>
<dbReference type="InterPro" id="IPR035914">
    <property type="entry name" value="Sperma_CUB_dom_sf"/>
</dbReference>
<evidence type="ECO:0000259" key="10">
    <source>
        <dbReference type="PROSITE" id="PS50287"/>
    </source>
</evidence>
<dbReference type="InterPro" id="IPR000859">
    <property type="entry name" value="CUB_dom"/>
</dbReference>
<feature type="disulfide bond" evidence="7">
    <location>
        <begin position="578"/>
        <end position="642"/>
    </location>
</feature>
<dbReference type="GO" id="GO:0016020">
    <property type="term" value="C:membrane"/>
    <property type="evidence" value="ECO:0007669"/>
    <property type="project" value="InterPro"/>
</dbReference>
<evidence type="ECO:0000256" key="8">
    <source>
        <dbReference type="SAM" id="MobiDB-lite"/>
    </source>
</evidence>
<feature type="domain" description="SRCR" evidence="10">
    <location>
        <begin position="305"/>
        <end position="405"/>
    </location>
</feature>
<organism evidence="11 12">
    <name type="scientific">Suricata suricatta</name>
    <name type="common">Meerkat</name>
    <dbReference type="NCBI Taxonomy" id="37032"/>
    <lineage>
        <taxon>Eukaryota</taxon>
        <taxon>Metazoa</taxon>
        <taxon>Chordata</taxon>
        <taxon>Craniata</taxon>
        <taxon>Vertebrata</taxon>
        <taxon>Euteleostomi</taxon>
        <taxon>Mammalia</taxon>
        <taxon>Eutheria</taxon>
        <taxon>Laurasiatheria</taxon>
        <taxon>Carnivora</taxon>
        <taxon>Feliformia</taxon>
        <taxon>Herpestidae</taxon>
        <taxon>Suricata</taxon>
    </lineage>
</organism>
<dbReference type="InterPro" id="IPR001190">
    <property type="entry name" value="SRCR"/>
</dbReference>
<dbReference type="InterPro" id="IPR036772">
    <property type="entry name" value="SRCR-like_dom_sf"/>
</dbReference>
<dbReference type="Proteomes" id="UP000472268">
    <property type="component" value="Chromosome 2"/>
</dbReference>
<keyword evidence="2" id="KW-0732">Signal</keyword>
<dbReference type="Pfam" id="PF00431">
    <property type="entry name" value="CUB"/>
    <property type="match status" value="2"/>
</dbReference>
<dbReference type="Ensembl" id="ENSSSUT00005005831.1">
    <property type="protein sequence ID" value="ENSSSUP00005005042.1"/>
    <property type="gene ID" value="ENSSSUG00005003302.1"/>
</dbReference>
<feature type="disulfide bond" evidence="7">
    <location>
        <begin position="122"/>
        <end position="132"/>
    </location>
</feature>
<feature type="disulfide bond" evidence="7">
    <location>
        <begin position="78"/>
        <end position="142"/>
    </location>
</feature>
<evidence type="ECO:0000256" key="6">
    <source>
        <dbReference type="PROSITE-ProRule" id="PRU00059"/>
    </source>
</evidence>
<dbReference type="PROSITE" id="PS01180">
    <property type="entry name" value="CUB"/>
    <property type="match status" value="2"/>
</dbReference>
<reference evidence="11 12" key="1">
    <citation type="submission" date="2019-05" db="EMBL/GenBank/DDBJ databases">
        <title>A Chromosome-scale Meerkat (S. suricatta) Genome Assembly.</title>
        <authorList>
            <person name="Dudchenko O."/>
            <person name="Lieberman Aiden E."/>
            <person name="Tung J."/>
            <person name="Barreiro L.B."/>
            <person name="Clutton-Brock T.H."/>
        </authorList>
    </citation>
    <scope>NUCLEOTIDE SEQUENCE [LARGE SCALE GENOMIC DNA]</scope>
</reference>
<feature type="disulfide bond" evidence="7">
    <location>
        <begin position="343"/>
        <end position="404"/>
    </location>
</feature>
<dbReference type="CDD" id="cd00041">
    <property type="entry name" value="CUB"/>
    <property type="match status" value="2"/>
</dbReference>
<evidence type="ECO:0000256" key="1">
    <source>
        <dbReference type="ARBA" id="ARBA00009931"/>
    </source>
</evidence>
<dbReference type="SUPFAM" id="SSF49854">
    <property type="entry name" value="Spermadhesin, CUB domain"/>
    <property type="match status" value="3"/>
</dbReference>
<dbReference type="InterPro" id="IPR053243">
    <property type="entry name" value="SJ_maturation_regulator"/>
</dbReference>
<evidence type="ECO:0000313" key="12">
    <source>
        <dbReference type="Proteomes" id="UP000472268"/>
    </source>
</evidence>
<comment type="caution">
    <text evidence="6">Lacks conserved residue(s) required for the propagation of feature annotation.</text>
</comment>
<keyword evidence="12" id="KW-1185">Reference proteome</keyword>
<evidence type="ECO:0000256" key="2">
    <source>
        <dbReference type="ARBA" id="ARBA00022729"/>
    </source>
</evidence>
<feature type="disulfide bond" evidence="7">
    <location>
        <begin position="330"/>
        <end position="394"/>
    </location>
</feature>
<feature type="compositionally biased region" description="Polar residues" evidence="8">
    <location>
        <begin position="709"/>
        <end position="721"/>
    </location>
</feature>
<proteinExistence type="inferred from homology"/>
<dbReference type="PROSITE" id="PS00420">
    <property type="entry name" value="SRCR_1"/>
    <property type="match status" value="2"/>
</dbReference>
<protein>
    <recommendedName>
        <fullName evidence="13">Hensin</fullName>
    </recommendedName>
</protein>
<feature type="disulfide bond" evidence="7">
    <location>
        <begin position="91"/>
        <end position="152"/>
    </location>
</feature>
<feature type="domain" description="CUB" evidence="9">
    <location>
        <begin position="183"/>
        <end position="294"/>
    </location>
</feature>
<feature type="domain" description="CUB" evidence="9">
    <location>
        <begin position="431"/>
        <end position="542"/>
    </location>
</feature>
<evidence type="ECO:0008006" key="13">
    <source>
        <dbReference type="Google" id="ProtNLM"/>
    </source>
</evidence>
<feature type="domain" description="SRCR" evidence="10">
    <location>
        <begin position="553"/>
        <end position="653"/>
    </location>
</feature>
<evidence type="ECO:0000256" key="3">
    <source>
        <dbReference type="ARBA" id="ARBA00022737"/>
    </source>
</evidence>
<comment type="similarity">
    <text evidence="1">Belongs to the DMBT1 family.</text>
</comment>
<dbReference type="PROSITE" id="PS50287">
    <property type="entry name" value="SRCR_2"/>
    <property type="match status" value="3"/>
</dbReference>
<reference evidence="11" key="2">
    <citation type="submission" date="2025-08" db="UniProtKB">
        <authorList>
            <consortium name="Ensembl"/>
        </authorList>
    </citation>
    <scope>IDENTIFICATION</scope>
</reference>
<dbReference type="FunFam" id="2.60.120.290:FF:000004">
    <property type="entry name" value="Metalloendopeptidase"/>
    <property type="match status" value="2"/>
</dbReference>
<dbReference type="OMA" id="CSDENWW"/>
<keyword evidence="5" id="KW-0325">Glycoprotein</keyword>
<dbReference type="SMART" id="SM00042">
    <property type="entry name" value="CUB"/>
    <property type="match status" value="2"/>
</dbReference>